<accession>A0A419F9D4</accession>
<dbReference type="InterPro" id="IPR003787">
    <property type="entry name" value="Sulphur_relay_DsrE/F-like"/>
</dbReference>
<reference evidence="1 2" key="1">
    <citation type="journal article" date="2017" name="ISME J.">
        <title>Energy and carbon metabolisms in a deep terrestrial subsurface fluid microbial community.</title>
        <authorList>
            <person name="Momper L."/>
            <person name="Jungbluth S.P."/>
            <person name="Lee M.D."/>
            <person name="Amend J.P."/>
        </authorList>
    </citation>
    <scope>NUCLEOTIDE SEQUENCE [LARGE SCALE GENOMIC DNA]</scope>
    <source>
        <strain evidence="1">SURF_17</strain>
    </source>
</reference>
<protein>
    <submittedName>
        <fullName evidence="1">Uncharacterized protein</fullName>
    </submittedName>
</protein>
<organism evidence="1 2">
    <name type="scientific">Candidatus Abyssobacteria bacterium SURF_17</name>
    <dbReference type="NCBI Taxonomy" id="2093361"/>
    <lineage>
        <taxon>Bacteria</taxon>
        <taxon>Pseudomonadati</taxon>
        <taxon>Candidatus Hydrogenedentota</taxon>
        <taxon>Candidatus Abyssobacteria</taxon>
    </lineage>
</organism>
<dbReference type="EMBL" id="QZKI01000006">
    <property type="protein sequence ID" value="RJP75147.1"/>
    <property type="molecule type" value="Genomic_DNA"/>
</dbReference>
<dbReference type="Pfam" id="PF02635">
    <property type="entry name" value="DsrE"/>
    <property type="match status" value="1"/>
</dbReference>
<comment type="caution">
    <text evidence="1">The sequence shown here is derived from an EMBL/GenBank/DDBJ whole genome shotgun (WGS) entry which is preliminary data.</text>
</comment>
<dbReference type="SUPFAM" id="SSF75169">
    <property type="entry name" value="DsrEFH-like"/>
    <property type="match status" value="1"/>
</dbReference>
<evidence type="ECO:0000313" key="1">
    <source>
        <dbReference type="EMBL" id="RJP75147.1"/>
    </source>
</evidence>
<dbReference type="InterPro" id="IPR027396">
    <property type="entry name" value="DsrEFH-like"/>
</dbReference>
<dbReference type="AlphaFoldDB" id="A0A419F9D4"/>
<dbReference type="Proteomes" id="UP000285961">
    <property type="component" value="Unassembled WGS sequence"/>
</dbReference>
<sequence length="104" mass="11646">MSEQKKLGILLTTSPENTNTNTVIKLAEAALKKQMEVRVFLMCDGVFNVNHPPFLSLLDKGAHVCLCQQNLNERFQDEGNGIILGSQYDFACNVRDVDRLLAFC</sequence>
<proteinExistence type="predicted"/>
<dbReference type="Gene3D" id="3.40.1260.10">
    <property type="entry name" value="DsrEFH-like"/>
    <property type="match status" value="1"/>
</dbReference>
<evidence type="ECO:0000313" key="2">
    <source>
        <dbReference type="Proteomes" id="UP000285961"/>
    </source>
</evidence>
<gene>
    <name evidence="1" type="ORF">C4532_00975</name>
</gene>
<name>A0A419F9D4_9BACT</name>